<dbReference type="Gene3D" id="3.10.100.10">
    <property type="entry name" value="Mannose-Binding Protein A, subunit A"/>
    <property type="match status" value="1"/>
</dbReference>
<sequence>SGMDLAGNKWYILPAVCVVTLCLLLMMTITVLWIKLNNMTTERDQLQSSYNSLNVSRDQLQTSYNTLTTKKDQLQTSYDSLIKERDQLHTSYNTMTTKKDQLQTSYNSLSKERDQLQKQKDELQKNLTNLVGWIFFTSKLYYISSEKKSWPESRQDCRKRGLDLIVINSKEEQEFVEKLSTSKNYGVYIGLTDTKGVWRWVDGTSMTT</sequence>
<evidence type="ECO:0000256" key="1">
    <source>
        <dbReference type="SAM" id="Coils"/>
    </source>
</evidence>
<dbReference type="OrthoDB" id="8950604at2759"/>
<keyword evidence="2" id="KW-0472">Membrane</keyword>
<gene>
    <name evidence="4" type="ORF">DAT39_018475</name>
</gene>
<dbReference type="InterPro" id="IPR001304">
    <property type="entry name" value="C-type_lectin-like"/>
</dbReference>
<dbReference type="SUPFAM" id="SSF56436">
    <property type="entry name" value="C-type lectin-like"/>
    <property type="match status" value="1"/>
</dbReference>
<comment type="caution">
    <text evidence="4">The sequence shown here is derived from an EMBL/GenBank/DDBJ whole genome shotgun (WGS) entry which is preliminary data.</text>
</comment>
<proteinExistence type="predicted"/>
<evidence type="ECO:0000313" key="4">
    <source>
        <dbReference type="EMBL" id="KAF5891821.1"/>
    </source>
</evidence>
<evidence type="ECO:0000313" key="5">
    <source>
        <dbReference type="Proteomes" id="UP000727407"/>
    </source>
</evidence>
<organism evidence="4 5">
    <name type="scientific">Clarias magur</name>
    <name type="common">Asian catfish</name>
    <name type="synonym">Macropteronotus magur</name>
    <dbReference type="NCBI Taxonomy" id="1594786"/>
    <lineage>
        <taxon>Eukaryota</taxon>
        <taxon>Metazoa</taxon>
        <taxon>Chordata</taxon>
        <taxon>Craniata</taxon>
        <taxon>Vertebrata</taxon>
        <taxon>Euteleostomi</taxon>
        <taxon>Actinopterygii</taxon>
        <taxon>Neopterygii</taxon>
        <taxon>Teleostei</taxon>
        <taxon>Ostariophysi</taxon>
        <taxon>Siluriformes</taxon>
        <taxon>Clariidae</taxon>
        <taxon>Clarias</taxon>
    </lineage>
</organism>
<dbReference type="PROSITE" id="PS50041">
    <property type="entry name" value="C_TYPE_LECTIN_2"/>
    <property type="match status" value="1"/>
</dbReference>
<dbReference type="InterPro" id="IPR050111">
    <property type="entry name" value="C-type_lectin/snaclec_domain"/>
</dbReference>
<feature type="domain" description="C-type lectin" evidence="3">
    <location>
        <begin position="136"/>
        <end position="208"/>
    </location>
</feature>
<evidence type="ECO:0000259" key="3">
    <source>
        <dbReference type="PROSITE" id="PS50041"/>
    </source>
</evidence>
<dbReference type="InterPro" id="IPR016187">
    <property type="entry name" value="CTDL_fold"/>
</dbReference>
<dbReference type="AlphaFoldDB" id="A0A8J4T8X6"/>
<dbReference type="Pfam" id="PF00059">
    <property type="entry name" value="Lectin_C"/>
    <property type="match status" value="1"/>
</dbReference>
<dbReference type="PANTHER" id="PTHR22803">
    <property type="entry name" value="MANNOSE, PHOSPHOLIPASE, LECTIN RECEPTOR RELATED"/>
    <property type="match status" value="1"/>
</dbReference>
<dbReference type="Proteomes" id="UP000727407">
    <property type="component" value="Unassembled WGS sequence"/>
</dbReference>
<accession>A0A8J4T8X6</accession>
<name>A0A8J4T8X6_CLAMG</name>
<dbReference type="InterPro" id="IPR016186">
    <property type="entry name" value="C-type_lectin-like/link_sf"/>
</dbReference>
<reference evidence="4" key="1">
    <citation type="submission" date="2020-07" db="EMBL/GenBank/DDBJ databases">
        <title>Clarias magur genome sequencing, assembly and annotation.</title>
        <authorList>
            <person name="Kushwaha B."/>
            <person name="Kumar R."/>
            <person name="Das P."/>
            <person name="Joshi C.G."/>
            <person name="Kumar D."/>
            <person name="Nagpure N.S."/>
            <person name="Pandey M."/>
            <person name="Agarwal S."/>
            <person name="Srivastava S."/>
            <person name="Singh M."/>
            <person name="Sahoo L."/>
            <person name="Jayasankar P."/>
            <person name="Meher P.K."/>
            <person name="Koringa P.G."/>
            <person name="Iquebal M.A."/>
            <person name="Das S.P."/>
            <person name="Bit A."/>
            <person name="Patnaik S."/>
            <person name="Patel N."/>
            <person name="Shah T.M."/>
            <person name="Hinsu A."/>
            <person name="Jena J.K."/>
        </authorList>
    </citation>
    <scope>NUCLEOTIDE SEQUENCE</scope>
    <source>
        <strain evidence="4">CIFAMagur01</strain>
        <tissue evidence="4">Testis</tissue>
    </source>
</reference>
<feature type="non-terminal residue" evidence="4">
    <location>
        <position position="208"/>
    </location>
</feature>
<evidence type="ECO:0000256" key="2">
    <source>
        <dbReference type="SAM" id="Phobius"/>
    </source>
</evidence>
<keyword evidence="5" id="KW-1185">Reference proteome</keyword>
<feature type="coiled-coil region" evidence="1">
    <location>
        <begin position="64"/>
        <end position="129"/>
    </location>
</feature>
<keyword evidence="1" id="KW-0175">Coiled coil</keyword>
<feature type="non-terminal residue" evidence="4">
    <location>
        <position position="1"/>
    </location>
</feature>
<dbReference type="Gene3D" id="1.20.5.400">
    <property type="match status" value="2"/>
</dbReference>
<keyword evidence="2" id="KW-0812">Transmembrane</keyword>
<dbReference type="SUPFAM" id="SSF90257">
    <property type="entry name" value="Myosin rod fragments"/>
    <property type="match status" value="1"/>
</dbReference>
<protein>
    <submittedName>
        <fullName evidence="4">C-type lectin domain family 4 member M-like isoform X2</fullName>
    </submittedName>
</protein>
<dbReference type="EMBL" id="QNUK01000550">
    <property type="protein sequence ID" value="KAF5891821.1"/>
    <property type="molecule type" value="Genomic_DNA"/>
</dbReference>
<feature type="transmembrane region" description="Helical" evidence="2">
    <location>
        <begin position="12"/>
        <end position="34"/>
    </location>
</feature>
<keyword evidence="2" id="KW-1133">Transmembrane helix</keyword>